<accession>A0ABR4FB61</accession>
<reference evidence="5 6" key="1">
    <citation type="submission" date="2024-03" db="EMBL/GenBank/DDBJ databases">
        <title>A high-quality draft genome sequence of Diaporthe vaccinii, a causative agent of upright dieback and viscid rot disease in cranberry plants.</title>
        <authorList>
            <person name="Sarrasin M."/>
            <person name="Lang B.F."/>
            <person name="Burger G."/>
        </authorList>
    </citation>
    <scope>NUCLEOTIDE SEQUENCE [LARGE SCALE GENOMIC DNA]</scope>
    <source>
        <strain evidence="5 6">IS7</strain>
    </source>
</reference>
<sequence>MDNSLRGPSKIRKRAAKACLACRARKVRCDVSQRGRPCMNCYLDNETCVVTSRATRRRKQKDDGSNVGASGTSIEPSNDSQRRGSGESTAAVEQVRDANMSPGTASDAGSENLHGGPTAFHEPPTGTVTGSNAGRPAVHYADTSTQRMIPMQYAPMPVPPVQHYPPARAGLQWSGEQSTRFGADITYTYYPFIEVNNLSAIPPQDVNYLDLQGCLRVPTKTILDEFVKQFFLHVHPIMPLLNEGDFWDMYASQSQGTHVSTRISLLMIHAMLFSVCGYVSRNSIKALGFPDVKVARTAFYRRAKLLFDFGSEYSPASVAQATLLLSSWSPNPSGNNTRASSSWLSISIQQAKIAGAHRYSSLHQTQWPESQRSRVLKHQNGLKRLWWCIVLRDRILSLSYRTCIQVTRAQFDFDAEAHAPLSFVDLASEIERSRVYNSGTKKSLIEMLAHHIQLMVALTDLLVLVWPLDEAPQWARRYGEEEAAKIERCKGQLRSWYQRSTARFPMPGDGVRARPGAADGSGRGAEFHHDSVVLYTNLMYITYHSAMTRLCHLECLQLTLAAISTRSGGTLPDPSALAKNGLEIREAASGAVRCLRELIQLRLSRWLPLSSTSCTSLPLILHVVDAKMPSQVGPKLPSLHDLVEAVRSYQSAPDSLDWMYDAVRGIVSLSQLQDPGQISSPSLTAENLGAVNSTSAATSEFACHPSVHLRLALVMDSDLKRSKSLNTRDLSAGIARLFSSDSVNRIKALLSQVPQQKHITPSAGGSSRMQSGSSNPDNTSRKQTLADWGQVDQSMVFAIELGLVPAQPAADGGDSDEDSASAMSVGSEDDDGGAAAAGSSGLPHRVADSKDWKEVAGQAFAETGDNAERDVLGAFIFRDQPPGAEAVHYVIDEDDGESGDGGNGGSTVREARVESTHGDGDRETTDALLGVATA</sequence>
<dbReference type="Pfam" id="PF00172">
    <property type="entry name" value="Zn_clus"/>
    <property type="match status" value="1"/>
</dbReference>
<dbReference type="Pfam" id="PF04082">
    <property type="entry name" value="Fungal_trans"/>
    <property type="match status" value="1"/>
</dbReference>
<dbReference type="CDD" id="cd12148">
    <property type="entry name" value="fungal_TF_MHR"/>
    <property type="match status" value="1"/>
</dbReference>
<dbReference type="SUPFAM" id="SSF57701">
    <property type="entry name" value="Zn2/Cys6 DNA-binding domain"/>
    <property type="match status" value="1"/>
</dbReference>
<feature type="compositionally biased region" description="Polar residues" evidence="3">
    <location>
        <begin position="67"/>
        <end position="79"/>
    </location>
</feature>
<feature type="compositionally biased region" description="Basic and acidic residues" evidence="3">
    <location>
        <begin position="909"/>
        <end position="925"/>
    </location>
</feature>
<evidence type="ECO:0000313" key="6">
    <source>
        <dbReference type="Proteomes" id="UP001600888"/>
    </source>
</evidence>
<feature type="compositionally biased region" description="Polar residues" evidence="3">
    <location>
        <begin position="752"/>
        <end position="783"/>
    </location>
</feature>
<name>A0ABR4FB61_9PEZI</name>
<feature type="region of interest" description="Disordered" evidence="3">
    <location>
        <begin position="807"/>
        <end position="847"/>
    </location>
</feature>
<dbReference type="InterPro" id="IPR052761">
    <property type="entry name" value="Fungal_Detox/Toxin_TFs"/>
</dbReference>
<dbReference type="InterPro" id="IPR001138">
    <property type="entry name" value="Zn2Cys6_DnaBD"/>
</dbReference>
<dbReference type="PROSITE" id="PS50048">
    <property type="entry name" value="ZN2_CY6_FUNGAL_2"/>
    <property type="match status" value="1"/>
</dbReference>
<dbReference type="PROSITE" id="PS00463">
    <property type="entry name" value="ZN2_CY6_FUNGAL_1"/>
    <property type="match status" value="1"/>
</dbReference>
<comment type="caution">
    <text evidence="5">The sequence shown here is derived from an EMBL/GenBank/DDBJ whole genome shotgun (WGS) entry which is preliminary data.</text>
</comment>
<evidence type="ECO:0000313" key="5">
    <source>
        <dbReference type="EMBL" id="KAL2291929.1"/>
    </source>
</evidence>
<dbReference type="Gene3D" id="4.10.240.10">
    <property type="entry name" value="Zn(2)-C6 fungal-type DNA-binding domain"/>
    <property type="match status" value="1"/>
</dbReference>
<dbReference type="SMART" id="SM00066">
    <property type="entry name" value="GAL4"/>
    <property type="match status" value="1"/>
</dbReference>
<dbReference type="EMBL" id="JBAWTH010000005">
    <property type="protein sequence ID" value="KAL2291929.1"/>
    <property type="molecule type" value="Genomic_DNA"/>
</dbReference>
<gene>
    <name evidence="5" type="ORF">FJTKL_12072</name>
</gene>
<dbReference type="InterPro" id="IPR007219">
    <property type="entry name" value="XnlR_reg_dom"/>
</dbReference>
<evidence type="ECO:0000259" key="4">
    <source>
        <dbReference type="PROSITE" id="PS50048"/>
    </source>
</evidence>
<evidence type="ECO:0000256" key="1">
    <source>
        <dbReference type="ARBA" id="ARBA00022723"/>
    </source>
</evidence>
<keyword evidence="1" id="KW-0479">Metal-binding</keyword>
<proteinExistence type="predicted"/>
<feature type="region of interest" description="Disordered" evidence="3">
    <location>
        <begin position="893"/>
        <end position="934"/>
    </location>
</feature>
<evidence type="ECO:0000256" key="2">
    <source>
        <dbReference type="ARBA" id="ARBA00023242"/>
    </source>
</evidence>
<dbReference type="PANTHER" id="PTHR47425:SF2">
    <property type="entry name" value="FARB-RELATED"/>
    <property type="match status" value="1"/>
</dbReference>
<organism evidence="5 6">
    <name type="scientific">Diaporthe vaccinii</name>
    <dbReference type="NCBI Taxonomy" id="105482"/>
    <lineage>
        <taxon>Eukaryota</taxon>
        <taxon>Fungi</taxon>
        <taxon>Dikarya</taxon>
        <taxon>Ascomycota</taxon>
        <taxon>Pezizomycotina</taxon>
        <taxon>Sordariomycetes</taxon>
        <taxon>Sordariomycetidae</taxon>
        <taxon>Diaporthales</taxon>
        <taxon>Diaporthaceae</taxon>
        <taxon>Diaporthe</taxon>
        <taxon>Diaporthe eres species complex</taxon>
    </lineage>
</organism>
<feature type="domain" description="Zn(2)-C6 fungal-type" evidence="4">
    <location>
        <begin position="18"/>
        <end position="50"/>
    </location>
</feature>
<dbReference type="PANTHER" id="PTHR47425">
    <property type="entry name" value="FARB-RELATED"/>
    <property type="match status" value="1"/>
</dbReference>
<keyword evidence="2" id="KW-0539">Nucleus</keyword>
<dbReference type="SMART" id="SM00906">
    <property type="entry name" value="Fungal_trans"/>
    <property type="match status" value="1"/>
</dbReference>
<protein>
    <recommendedName>
        <fullName evidence="4">Zn(2)-C6 fungal-type domain-containing protein</fullName>
    </recommendedName>
</protein>
<keyword evidence="6" id="KW-1185">Reference proteome</keyword>
<feature type="region of interest" description="Disordered" evidence="3">
    <location>
        <begin position="53"/>
        <end position="137"/>
    </location>
</feature>
<evidence type="ECO:0000256" key="3">
    <source>
        <dbReference type="SAM" id="MobiDB-lite"/>
    </source>
</evidence>
<feature type="region of interest" description="Disordered" evidence="3">
    <location>
        <begin position="752"/>
        <end position="784"/>
    </location>
</feature>
<dbReference type="CDD" id="cd00067">
    <property type="entry name" value="GAL4"/>
    <property type="match status" value="1"/>
</dbReference>
<dbReference type="InterPro" id="IPR036864">
    <property type="entry name" value="Zn2-C6_fun-type_DNA-bd_sf"/>
</dbReference>
<dbReference type="Proteomes" id="UP001600888">
    <property type="component" value="Unassembled WGS sequence"/>
</dbReference>